<gene>
    <name evidence="1" type="ORF">NDU88_011346</name>
</gene>
<dbReference type="EMBL" id="JANPWB010000011">
    <property type="protein sequence ID" value="KAJ1133046.1"/>
    <property type="molecule type" value="Genomic_DNA"/>
</dbReference>
<feature type="non-terminal residue" evidence="1">
    <location>
        <position position="62"/>
    </location>
</feature>
<evidence type="ECO:0000313" key="1">
    <source>
        <dbReference type="EMBL" id="KAJ1133046.1"/>
    </source>
</evidence>
<accession>A0AAV7Q0H1</accession>
<name>A0AAV7Q0H1_PLEWA</name>
<feature type="non-terminal residue" evidence="1">
    <location>
        <position position="1"/>
    </location>
</feature>
<sequence length="62" mass="6763">QEVQGSLGYWDSIRRKCRTASVTWTVSGGSAGQPRSLGQSQGEVQGSLGYWDSVSRKCRAAW</sequence>
<reference evidence="1" key="1">
    <citation type="journal article" date="2022" name="bioRxiv">
        <title>Sequencing and chromosome-scale assembly of the giantPleurodeles waltlgenome.</title>
        <authorList>
            <person name="Brown T."/>
            <person name="Elewa A."/>
            <person name="Iarovenko S."/>
            <person name="Subramanian E."/>
            <person name="Araus A.J."/>
            <person name="Petzold A."/>
            <person name="Susuki M."/>
            <person name="Suzuki K.-i.T."/>
            <person name="Hayashi T."/>
            <person name="Toyoda A."/>
            <person name="Oliveira C."/>
            <person name="Osipova E."/>
            <person name="Leigh N.D."/>
            <person name="Simon A."/>
            <person name="Yun M.H."/>
        </authorList>
    </citation>
    <scope>NUCLEOTIDE SEQUENCE</scope>
    <source>
        <strain evidence="1">20211129_DDA</strain>
        <tissue evidence="1">Liver</tissue>
    </source>
</reference>
<dbReference type="Proteomes" id="UP001066276">
    <property type="component" value="Chromosome 7"/>
</dbReference>
<proteinExistence type="predicted"/>
<organism evidence="1 2">
    <name type="scientific">Pleurodeles waltl</name>
    <name type="common">Iberian ribbed newt</name>
    <dbReference type="NCBI Taxonomy" id="8319"/>
    <lineage>
        <taxon>Eukaryota</taxon>
        <taxon>Metazoa</taxon>
        <taxon>Chordata</taxon>
        <taxon>Craniata</taxon>
        <taxon>Vertebrata</taxon>
        <taxon>Euteleostomi</taxon>
        <taxon>Amphibia</taxon>
        <taxon>Batrachia</taxon>
        <taxon>Caudata</taxon>
        <taxon>Salamandroidea</taxon>
        <taxon>Salamandridae</taxon>
        <taxon>Pleurodelinae</taxon>
        <taxon>Pleurodeles</taxon>
    </lineage>
</organism>
<dbReference type="AlphaFoldDB" id="A0AAV7Q0H1"/>
<keyword evidence="2" id="KW-1185">Reference proteome</keyword>
<evidence type="ECO:0000313" key="2">
    <source>
        <dbReference type="Proteomes" id="UP001066276"/>
    </source>
</evidence>
<comment type="caution">
    <text evidence="1">The sequence shown here is derived from an EMBL/GenBank/DDBJ whole genome shotgun (WGS) entry which is preliminary data.</text>
</comment>
<protein>
    <submittedName>
        <fullName evidence="1">Uncharacterized protein</fullName>
    </submittedName>
</protein>